<organism evidence="10 11">
    <name type="scientific">Adiantum capillus-veneris</name>
    <name type="common">Maidenhair fern</name>
    <dbReference type="NCBI Taxonomy" id="13818"/>
    <lineage>
        <taxon>Eukaryota</taxon>
        <taxon>Viridiplantae</taxon>
        <taxon>Streptophyta</taxon>
        <taxon>Embryophyta</taxon>
        <taxon>Tracheophyta</taxon>
        <taxon>Polypodiopsida</taxon>
        <taxon>Polypodiidae</taxon>
        <taxon>Polypodiales</taxon>
        <taxon>Pteridineae</taxon>
        <taxon>Pteridaceae</taxon>
        <taxon>Vittarioideae</taxon>
        <taxon>Adiantum</taxon>
    </lineage>
</organism>
<dbReference type="PANTHER" id="PTHR10869">
    <property type="entry name" value="PROLYL 4-HYDROXYLASE ALPHA SUBUNIT"/>
    <property type="match status" value="1"/>
</dbReference>
<dbReference type="GO" id="GO:0031418">
    <property type="term" value="F:L-ascorbic acid binding"/>
    <property type="evidence" value="ECO:0007669"/>
    <property type="project" value="InterPro"/>
</dbReference>
<keyword evidence="8" id="KW-0472">Membrane</keyword>
<evidence type="ECO:0000256" key="3">
    <source>
        <dbReference type="ARBA" id="ARBA00022723"/>
    </source>
</evidence>
<dbReference type="InterPro" id="IPR006620">
    <property type="entry name" value="Pro_4_hyd_alph"/>
</dbReference>
<comment type="subcellular location">
    <subcellularLocation>
        <location evidence="2">Endoplasmic reticulum membrane</location>
        <topology evidence="2">Single-pass type II membrane protein</topology>
    </subcellularLocation>
</comment>
<sequence>MAKSRVLYALLSFVIMGMSIGAVLQFALFRRLEDSTGVFLWENDADARVLRVGLVKQEVISWSPRILLFQKFLSPEECDYLIAIARPRLGKSTVVDVNTGKGIESKVRTSTSMFLTSAERKYPMIEAIERRIAIYSMVPVENGELLQILRYEPGQFYRPHHDYFADEFNIERGGQRVATFLMYLTEGMQGGETIFPWVGDRTCSCGGEEKRGTCIEPRKGDALLFWSQKLDGTVDPATSHGSCTLKDNVAAPLPVVNDCAKLCATSVISVSTTDTMTKKIWILKASFTFLVLLRSKVYNIVTSVSTINPMEGKPGHKNRPAPFLISLR</sequence>
<dbReference type="GO" id="GO:0005789">
    <property type="term" value="C:endoplasmic reticulum membrane"/>
    <property type="evidence" value="ECO:0007669"/>
    <property type="project" value="UniProtKB-SubCell"/>
</dbReference>
<keyword evidence="11" id="KW-1185">Reference proteome</keyword>
<dbReference type="Pfam" id="PF13640">
    <property type="entry name" value="2OG-FeII_Oxy_3"/>
    <property type="match status" value="1"/>
</dbReference>
<dbReference type="InterPro" id="IPR045054">
    <property type="entry name" value="P4HA-like"/>
</dbReference>
<evidence type="ECO:0000313" key="11">
    <source>
        <dbReference type="Proteomes" id="UP000886520"/>
    </source>
</evidence>
<evidence type="ECO:0000256" key="6">
    <source>
        <dbReference type="ARBA" id="ARBA00023004"/>
    </source>
</evidence>
<protein>
    <recommendedName>
        <fullName evidence="9">Prolyl 4-hydroxylase alpha subunit domain-containing protein</fullName>
    </recommendedName>
</protein>
<dbReference type="GO" id="GO:0005506">
    <property type="term" value="F:iron ion binding"/>
    <property type="evidence" value="ECO:0007669"/>
    <property type="project" value="InterPro"/>
</dbReference>
<keyword evidence="3" id="KW-0479">Metal-binding</keyword>
<dbReference type="Gene3D" id="2.60.120.620">
    <property type="entry name" value="q2cbj1_9rhob like domain"/>
    <property type="match status" value="1"/>
</dbReference>
<dbReference type="GO" id="GO:0004656">
    <property type="term" value="F:procollagen-proline 4-dioxygenase activity"/>
    <property type="evidence" value="ECO:0007669"/>
    <property type="project" value="UniProtKB-EC"/>
</dbReference>
<evidence type="ECO:0000256" key="8">
    <source>
        <dbReference type="SAM" id="Phobius"/>
    </source>
</evidence>
<keyword evidence="8" id="KW-0812">Transmembrane</keyword>
<comment type="cofactor">
    <cofactor evidence="1">
        <name>L-ascorbate</name>
        <dbReference type="ChEBI" id="CHEBI:38290"/>
    </cofactor>
</comment>
<dbReference type="OrthoDB" id="420380at2759"/>
<proteinExistence type="predicted"/>
<keyword evidence="8" id="KW-1133">Transmembrane helix</keyword>
<dbReference type="Proteomes" id="UP000886520">
    <property type="component" value="Chromosome 4"/>
</dbReference>
<accession>A0A9D4V6G4</accession>
<comment type="caution">
    <text evidence="10">The sequence shown here is derived from an EMBL/GenBank/DDBJ whole genome shotgun (WGS) entry which is preliminary data.</text>
</comment>
<evidence type="ECO:0000256" key="1">
    <source>
        <dbReference type="ARBA" id="ARBA00001961"/>
    </source>
</evidence>
<feature type="transmembrane region" description="Helical" evidence="8">
    <location>
        <begin position="6"/>
        <end position="29"/>
    </location>
</feature>
<dbReference type="AlphaFoldDB" id="A0A9D4V6G4"/>
<evidence type="ECO:0000256" key="5">
    <source>
        <dbReference type="ARBA" id="ARBA00023002"/>
    </source>
</evidence>
<gene>
    <name evidence="10" type="ORF">GOP47_0003617</name>
</gene>
<dbReference type="EMBL" id="JABFUD020000004">
    <property type="protein sequence ID" value="KAI5080434.1"/>
    <property type="molecule type" value="Genomic_DNA"/>
</dbReference>
<evidence type="ECO:0000259" key="9">
    <source>
        <dbReference type="SMART" id="SM00702"/>
    </source>
</evidence>
<evidence type="ECO:0000256" key="7">
    <source>
        <dbReference type="ARBA" id="ARBA00049169"/>
    </source>
</evidence>
<keyword evidence="6" id="KW-0408">Iron</keyword>
<evidence type="ECO:0000313" key="10">
    <source>
        <dbReference type="EMBL" id="KAI5080434.1"/>
    </source>
</evidence>
<keyword evidence="4" id="KW-0223">Dioxygenase</keyword>
<evidence type="ECO:0000256" key="2">
    <source>
        <dbReference type="ARBA" id="ARBA00004648"/>
    </source>
</evidence>
<evidence type="ECO:0000256" key="4">
    <source>
        <dbReference type="ARBA" id="ARBA00022964"/>
    </source>
</evidence>
<comment type="catalytic activity">
    <reaction evidence="7">
        <text>L-prolyl-[collagen] + 2-oxoglutarate + O2 = trans-4-hydroxy-L-prolyl-[collagen] + succinate + CO2</text>
        <dbReference type="Rhea" id="RHEA:18945"/>
        <dbReference type="Rhea" id="RHEA-COMP:11676"/>
        <dbReference type="Rhea" id="RHEA-COMP:11680"/>
        <dbReference type="ChEBI" id="CHEBI:15379"/>
        <dbReference type="ChEBI" id="CHEBI:16526"/>
        <dbReference type="ChEBI" id="CHEBI:16810"/>
        <dbReference type="ChEBI" id="CHEBI:30031"/>
        <dbReference type="ChEBI" id="CHEBI:50342"/>
        <dbReference type="ChEBI" id="CHEBI:61965"/>
        <dbReference type="EC" id="1.14.11.2"/>
    </reaction>
</comment>
<reference evidence="10" key="1">
    <citation type="submission" date="2021-01" db="EMBL/GenBank/DDBJ databases">
        <title>Adiantum capillus-veneris genome.</title>
        <authorList>
            <person name="Fang Y."/>
            <person name="Liao Q."/>
        </authorList>
    </citation>
    <scope>NUCLEOTIDE SEQUENCE</scope>
    <source>
        <strain evidence="10">H3</strain>
        <tissue evidence="10">Leaf</tissue>
    </source>
</reference>
<dbReference type="PANTHER" id="PTHR10869:SF42">
    <property type="entry name" value="PROLYL 4-HYDROXYLASE 1"/>
    <property type="match status" value="1"/>
</dbReference>
<dbReference type="SMART" id="SM00702">
    <property type="entry name" value="P4Hc"/>
    <property type="match status" value="1"/>
</dbReference>
<name>A0A9D4V6G4_ADICA</name>
<feature type="domain" description="Prolyl 4-hydroxylase alpha subunit" evidence="9">
    <location>
        <begin position="64"/>
        <end position="256"/>
    </location>
</feature>
<dbReference type="InterPro" id="IPR044862">
    <property type="entry name" value="Pro_4_hyd_alph_FE2OG_OXY"/>
</dbReference>
<keyword evidence="5" id="KW-0560">Oxidoreductase</keyword>